<reference evidence="1 2" key="1">
    <citation type="submission" date="2019-03" db="EMBL/GenBank/DDBJ databases">
        <title>Genomic Encyclopedia of Type Strains, Phase IV (KMG-IV): sequencing the most valuable type-strain genomes for metagenomic binning, comparative biology and taxonomic classification.</title>
        <authorList>
            <person name="Goeker M."/>
        </authorList>
    </citation>
    <scope>NUCLEOTIDE SEQUENCE [LARGE SCALE GENOMIC DNA]</scope>
    <source>
        <strain evidence="1 2">DSM 28697</strain>
    </source>
</reference>
<sequence length="34" mass="3729">MDILMVVLMIALGGALFGLLKWSTNLIEKGDLHD</sequence>
<comment type="caution">
    <text evidence="1">The sequence shown here is derived from an EMBL/GenBank/DDBJ whole genome shotgun (WGS) entry which is preliminary data.</text>
</comment>
<keyword evidence="2" id="KW-1185">Reference proteome</keyword>
<accession>A0A4R6U703</accession>
<proteinExistence type="predicted"/>
<dbReference type="AlphaFoldDB" id="A0A4R6U703"/>
<dbReference type="EMBL" id="SNYJ01000006">
    <property type="protein sequence ID" value="TDQ40499.1"/>
    <property type="molecule type" value="Genomic_DNA"/>
</dbReference>
<evidence type="ECO:0000313" key="2">
    <source>
        <dbReference type="Proteomes" id="UP000295632"/>
    </source>
</evidence>
<protein>
    <submittedName>
        <fullName evidence="1">Uncharacterized protein</fullName>
    </submittedName>
</protein>
<name>A0A4R6U703_9BACI</name>
<gene>
    <name evidence="1" type="ORF">EV213_106218</name>
</gene>
<evidence type="ECO:0000313" key="1">
    <source>
        <dbReference type="EMBL" id="TDQ40499.1"/>
    </source>
</evidence>
<dbReference type="Proteomes" id="UP000295632">
    <property type="component" value="Unassembled WGS sequence"/>
</dbReference>
<organism evidence="1 2">
    <name type="scientific">Aureibacillus halotolerans</name>
    <dbReference type="NCBI Taxonomy" id="1508390"/>
    <lineage>
        <taxon>Bacteria</taxon>
        <taxon>Bacillati</taxon>
        <taxon>Bacillota</taxon>
        <taxon>Bacilli</taxon>
        <taxon>Bacillales</taxon>
        <taxon>Bacillaceae</taxon>
        <taxon>Aureibacillus</taxon>
    </lineage>
</organism>